<organism evidence="1 2">
    <name type="scientific">Roridomyces roridus</name>
    <dbReference type="NCBI Taxonomy" id="1738132"/>
    <lineage>
        <taxon>Eukaryota</taxon>
        <taxon>Fungi</taxon>
        <taxon>Dikarya</taxon>
        <taxon>Basidiomycota</taxon>
        <taxon>Agaricomycotina</taxon>
        <taxon>Agaricomycetes</taxon>
        <taxon>Agaricomycetidae</taxon>
        <taxon>Agaricales</taxon>
        <taxon>Marasmiineae</taxon>
        <taxon>Mycenaceae</taxon>
        <taxon>Roridomyces</taxon>
    </lineage>
</organism>
<reference evidence="1" key="1">
    <citation type="submission" date="2023-03" db="EMBL/GenBank/DDBJ databases">
        <title>Massive genome expansion in bonnet fungi (Mycena s.s.) driven by repeated elements and novel gene families across ecological guilds.</title>
        <authorList>
            <consortium name="Lawrence Berkeley National Laboratory"/>
            <person name="Harder C.B."/>
            <person name="Miyauchi S."/>
            <person name="Viragh M."/>
            <person name="Kuo A."/>
            <person name="Thoen E."/>
            <person name="Andreopoulos B."/>
            <person name="Lu D."/>
            <person name="Skrede I."/>
            <person name="Drula E."/>
            <person name="Henrissat B."/>
            <person name="Morin E."/>
            <person name="Kohler A."/>
            <person name="Barry K."/>
            <person name="LaButti K."/>
            <person name="Morin E."/>
            <person name="Salamov A."/>
            <person name="Lipzen A."/>
            <person name="Mereny Z."/>
            <person name="Hegedus B."/>
            <person name="Baldrian P."/>
            <person name="Stursova M."/>
            <person name="Weitz H."/>
            <person name="Taylor A."/>
            <person name="Grigoriev I.V."/>
            <person name="Nagy L.G."/>
            <person name="Martin F."/>
            <person name="Kauserud H."/>
        </authorList>
    </citation>
    <scope>NUCLEOTIDE SEQUENCE</scope>
    <source>
        <strain evidence="1">9284</strain>
    </source>
</reference>
<comment type="caution">
    <text evidence="1">The sequence shown here is derived from an EMBL/GenBank/DDBJ whole genome shotgun (WGS) entry which is preliminary data.</text>
</comment>
<dbReference type="EMBL" id="JARKIF010000006">
    <property type="protein sequence ID" value="KAJ7636677.1"/>
    <property type="molecule type" value="Genomic_DNA"/>
</dbReference>
<accession>A0AAD7FSF5</accession>
<dbReference type="AlphaFoldDB" id="A0AAD7FSF5"/>
<proteinExistence type="predicted"/>
<evidence type="ECO:0000313" key="1">
    <source>
        <dbReference type="EMBL" id="KAJ7636677.1"/>
    </source>
</evidence>
<protein>
    <submittedName>
        <fullName evidence="1">Uncharacterized protein</fullName>
    </submittedName>
</protein>
<keyword evidence="2" id="KW-1185">Reference proteome</keyword>
<name>A0AAD7FSF5_9AGAR</name>
<evidence type="ECO:0000313" key="2">
    <source>
        <dbReference type="Proteomes" id="UP001221142"/>
    </source>
</evidence>
<sequence length="174" mass="18932">MPLYPNGIGTASLMAAPSRHPCLPSPCRKVFVVPNTSLPSSPITFLTRIFLPPNVGLDVNIANARASRRLTSPRVVGPRRDHDAQNGGTSLVCRWYYVIAGRLIFDAGEPHLSPTTVCRRVPSLFAFPILPSCSHDPLDRTHWRGALSEVGAKARVDSKRTHRPLSVTIASSCT</sequence>
<gene>
    <name evidence="1" type="ORF">FB45DRAFT_1138470</name>
</gene>
<dbReference type="Proteomes" id="UP001221142">
    <property type="component" value="Unassembled WGS sequence"/>
</dbReference>